<dbReference type="GO" id="GO:0031490">
    <property type="term" value="F:chromatin DNA binding"/>
    <property type="evidence" value="ECO:0007669"/>
    <property type="project" value="TreeGrafter"/>
</dbReference>
<dbReference type="PANTHER" id="PTHR31606">
    <property type="entry name" value="WW DOMAIN BINDING PROTEIN 2, ISOFORM E"/>
    <property type="match status" value="1"/>
</dbReference>
<evidence type="ECO:0000313" key="2">
    <source>
        <dbReference type="Proteomes" id="UP000655225"/>
    </source>
</evidence>
<comment type="caution">
    <text evidence="1">The sequence shown here is derived from an EMBL/GenBank/DDBJ whole genome shotgun (WGS) entry which is preliminary data.</text>
</comment>
<proteinExistence type="predicted"/>
<dbReference type="OrthoDB" id="1259151at2759"/>
<dbReference type="GO" id="GO:0003713">
    <property type="term" value="F:transcription coactivator activity"/>
    <property type="evidence" value="ECO:0007669"/>
    <property type="project" value="InterPro"/>
</dbReference>
<keyword evidence="2" id="KW-1185">Reference proteome</keyword>
<organism evidence="1 2">
    <name type="scientific">Tetracentron sinense</name>
    <name type="common">Spur-leaf</name>
    <dbReference type="NCBI Taxonomy" id="13715"/>
    <lineage>
        <taxon>Eukaryota</taxon>
        <taxon>Viridiplantae</taxon>
        <taxon>Streptophyta</taxon>
        <taxon>Embryophyta</taxon>
        <taxon>Tracheophyta</taxon>
        <taxon>Spermatophyta</taxon>
        <taxon>Magnoliopsida</taxon>
        <taxon>Trochodendrales</taxon>
        <taxon>Trochodendraceae</taxon>
        <taxon>Tetracentron</taxon>
    </lineage>
</organism>
<dbReference type="GO" id="GO:0005634">
    <property type="term" value="C:nucleus"/>
    <property type="evidence" value="ECO:0007669"/>
    <property type="project" value="TreeGrafter"/>
</dbReference>
<dbReference type="SUPFAM" id="SSF50729">
    <property type="entry name" value="PH domain-like"/>
    <property type="match status" value="1"/>
</dbReference>
<evidence type="ECO:0000313" key="1">
    <source>
        <dbReference type="EMBL" id="KAF8390804.1"/>
    </source>
</evidence>
<protein>
    <submittedName>
        <fullName evidence="1">Uncharacterized protein</fullName>
    </submittedName>
</protein>
<name>A0A834YKX7_TETSI</name>
<reference evidence="1 2" key="1">
    <citation type="submission" date="2020-04" db="EMBL/GenBank/DDBJ databases">
        <title>Plant Genome Project.</title>
        <authorList>
            <person name="Zhang R.-G."/>
        </authorList>
    </citation>
    <scope>NUCLEOTIDE SEQUENCE [LARGE SCALE GENOMIC DNA]</scope>
    <source>
        <strain evidence="1">YNK0</strain>
        <tissue evidence="1">Leaf</tissue>
    </source>
</reference>
<sequence length="203" mass="21945">MALNPQLFPNGMPVPFVNEMFVLARDGAEFEIDKIPGTHGGNVKAKGTIYLSNIRMVFVAIKPFGTFLSFDMPLVRNVFLFLFANCLPFLNQSSNLVEYDTPSEDASDQASEDISYSLIASRPVFSKSAAIGTENSVKDAIWAEKGSFVDSGTVIGLPISFPSNRGKTCFAEVKVGSREGGGLLWLGGGVIQWENPVVLDQGI</sequence>
<accession>A0A834YKX7</accession>
<dbReference type="PANTHER" id="PTHR31606:SF1">
    <property type="entry name" value="WW DOMAIN BINDING PROTEIN 2, ISOFORM E"/>
    <property type="match status" value="1"/>
</dbReference>
<dbReference type="Proteomes" id="UP000655225">
    <property type="component" value="Unassembled WGS sequence"/>
</dbReference>
<gene>
    <name evidence="1" type="ORF">HHK36_025332</name>
</gene>
<dbReference type="EMBL" id="JABCRI010000018">
    <property type="protein sequence ID" value="KAF8390804.1"/>
    <property type="molecule type" value="Genomic_DNA"/>
</dbReference>
<dbReference type="InterPro" id="IPR044852">
    <property type="entry name" value="WBP2-like"/>
</dbReference>
<dbReference type="AlphaFoldDB" id="A0A834YKX7"/>